<dbReference type="HOGENOM" id="CLU_2442788_0_0_1"/>
<accession>G0NPV3</accession>
<feature type="compositionally biased region" description="Basic and acidic residues" evidence="1">
    <location>
        <begin position="25"/>
        <end position="39"/>
    </location>
</feature>
<evidence type="ECO:0000313" key="2">
    <source>
        <dbReference type="EMBL" id="EGT35306.1"/>
    </source>
</evidence>
<dbReference type="AlphaFoldDB" id="G0NPV3"/>
<proteinExistence type="predicted"/>
<dbReference type="InParanoid" id="G0NPV3"/>
<dbReference type="EMBL" id="GL379921">
    <property type="protein sequence ID" value="EGT35306.1"/>
    <property type="molecule type" value="Genomic_DNA"/>
</dbReference>
<protein>
    <submittedName>
        <fullName evidence="2">Uncharacterized protein</fullName>
    </submittedName>
</protein>
<evidence type="ECO:0000313" key="3">
    <source>
        <dbReference type="Proteomes" id="UP000008068"/>
    </source>
</evidence>
<keyword evidence="3" id="KW-1185">Reference proteome</keyword>
<evidence type="ECO:0000256" key="1">
    <source>
        <dbReference type="SAM" id="MobiDB-lite"/>
    </source>
</evidence>
<gene>
    <name evidence="2" type="ORF">CAEBREN_12064</name>
</gene>
<organism evidence="3">
    <name type="scientific">Caenorhabditis brenneri</name>
    <name type="common">Nematode worm</name>
    <dbReference type="NCBI Taxonomy" id="135651"/>
    <lineage>
        <taxon>Eukaryota</taxon>
        <taxon>Metazoa</taxon>
        <taxon>Ecdysozoa</taxon>
        <taxon>Nematoda</taxon>
        <taxon>Chromadorea</taxon>
        <taxon>Rhabditida</taxon>
        <taxon>Rhabditina</taxon>
        <taxon>Rhabditomorpha</taxon>
        <taxon>Rhabditoidea</taxon>
        <taxon>Rhabditidae</taxon>
        <taxon>Peloderinae</taxon>
        <taxon>Caenorhabditis</taxon>
    </lineage>
</organism>
<reference evidence="3" key="1">
    <citation type="submission" date="2011-07" db="EMBL/GenBank/DDBJ databases">
        <authorList>
            <consortium name="Caenorhabditis brenneri Sequencing and Analysis Consortium"/>
            <person name="Wilson R.K."/>
        </authorList>
    </citation>
    <scope>NUCLEOTIDE SEQUENCE [LARGE SCALE GENOMIC DNA]</scope>
    <source>
        <strain evidence="3">PB2801</strain>
    </source>
</reference>
<name>G0NPV3_CAEBE</name>
<feature type="region of interest" description="Disordered" evidence="1">
    <location>
        <begin position="25"/>
        <end position="68"/>
    </location>
</feature>
<dbReference type="Proteomes" id="UP000008068">
    <property type="component" value="Unassembled WGS sequence"/>
</dbReference>
<sequence length="90" mass="10333">MNESNSRRGDSIRFCQSVGHFLIQKREMNGKMKEEKSSSPEEDEDDAERARKQGIGVTPVVLMQNDSKDHDEAATSIMFQYGAYYELPMR</sequence>